<sequence>MKKNTSRVPPEIALVQTTRRRRIGVAALAAAFSLAALYVAWHEANGPDARPAGELPITQARADAASQPADIASQPAGAAAMPAGANRSALVKRGEYLARVGDCAACHTADKSRPFAGGVLIDTPFGTIVTPNITPDPDTGIGQWSDADFLRAMHEGIGKGGERLYPAFPYAEYTRVTEQDVLAIRAYLNTLTPIHYTPPSNSLKFPFNQRWLMALWNLFNFTEARFVPDPKQSAEWNRGAYLVTGLAHCEECHTPRNFMQGLKSSARFSGAVQAGWRAFNITPDKISGVGDWSNDELATYLATGAAAGRANAAGPMGEVVADSTQYVTPFDLRSIVTYLRTVPPVSGGESRPRHQWGNPADDVTALRGTAIHGVNGAQLFVANCATCHSWTGQGVGASAPGAYPSLIHNSTVGASDASNLALVILHGVSRTTAHADVLMPAFGGQLTDEQVAAVTNYVTRQFGNPQSTVTAEQVGKLRTP</sequence>
<gene>
    <name evidence="1" type="ORF">PQR01_12970</name>
</gene>
<protein>
    <submittedName>
        <fullName evidence="1">Cytochrome c</fullName>
    </submittedName>
</protein>
<proteinExistence type="predicted"/>
<dbReference type="EMBL" id="JAQQDW010000021">
    <property type="protein sequence ID" value="MFM0104365.1"/>
    <property type="molecule type" value="Genomic_DNA"/>
</dbReference>
<dbReference type="Proteomes" id="UP001629235">
    <property type="component" value="Unassembled WGS sequence"/>
</dbReference>
<evidence type="ECO:0000313" key="1">
    <source>
        <dbReference type="EMBL" id="MFM0104365.1"/>
    </source>
</evidence>
<evidence type="ECO:0000313" key="2">
    <source>
        <dbReference type="Proteomes" id="UP001629235"/>
    </source>
</evidence>
<name>A0ACC7NBI1_9BURK</name>
<keyword evidence="2" id="KW-1185">Reference proteome</keyword>
<organism evidence="1 2">
    <name type="scientific">Paraburkholderia rhynchosiae</name>
    <dbReference type="NCBI Taxonomy" id="487049"/>
    <lineage>
        <taxon>Bacteria</taxon>
        <taxon>Pseudomonadati</taxon>
        <taxon>Pseudomonadota</taxon>
        <taxon>Betaproteobacteria</taxon>
        <taxon>Burkholderiales</taxon>
        <taxon>Burkholderiaceae</taxon>
        <taxon>Paraburkholderia</taxon>
    </lineage>
</organism>
<reference evidence="1 2" key="1">
    <citation type="journal article" date="2024" name="Chem. Sci.">
        <title>Discovery of megapolipeptins by genome mining of a Burkholderiales bacteria collection.</title>
        <authorList>
            <person name="Paulo B.S."/>
            <person name="Recchia M.J.J."/>
            <person name="Lee S."/>
            <person name="Fergusson C.H."/>
            <person name="Romanowski S.B."/>
            <person name="Hernandez A."/>
            <person name="Krull N."/>
            <person name="Liu D.Y."/>
            <person name="Cavanagh H."/>
            <person name="Bos A."/>
            <person name="Gray C.A."/>
            <person name="Murphy B.T."/>
            <person name="Linington R.G."/>
            <person name="Eustaquio A.S."/>
        </authorList>
    </citation>
    <scope>NUCLEOTIDE SEQUENCE [LARGE SCALE GENOMIC DNA]</scope>
    <source>
        <strain evidence="1 2">RL18-126-BIB-B</strain>
    </source>
</reference>
<accession>A0ACC7NBI1</accession>
<comment type="caution">
    <text evidence="1">The sequence shown here is derived from an EMBL/GenBank/DDBJ whole genome shotgun (WGS) entry which is preliminary data.</text>
</comment>